<feature type="domain" description="DUF4328" evidence="3">
    <location>
        <begin position="79"/>
        <end position="277"/>
    </location>
</feature>
<dbReference type="EMBL" id="BAAAOS010000017">
    <property type="protein sequence ID" value="GAA1564210.1"/>
    <property type="molecule type" value="Genomic_DNA"/>
</dbReference>
<keyword evidence="2" id="KW-1133">Transmembrane helix</keyword>
<feature type="transmembrane region" description="Helical" evidence="2">
    <location>
        <begin position="252"/>
        <end position="277"/>
    </location>
</feature>
<protein>
    <recommendedName>
        <fullName evidence="3">DUF4328 domain-containing protein</fullName>
    </recommendedName>
</protein>
<proteinExistence type="predicted"/>
<evidence type="ECO:0000256" key="2">
    <source>
        <dbReference type="SAM" id="Phobius"/>
    </source>
</evidence>
<feature type="transmembrane region" description="Helical" evidence="2">
    <location>
        <begin position="42"/>
        <end position="62"/>
    </location>
</feature>
<dbReference type="RefSeq" id="WP_344211579.1">
    <property type="nucleotide sequence ID" value="NZ_BAAAOS010000017.1"/>
</dbReference>
<sequence length="339" mass="36711">MSQPYAGPNQPYPGYNQPYPVPYRPYAPPAPQYRPLRRTARVGIALMGLTVLTAIIQSVLMWRSYDDVKRFVYGLLSEDEVAEAVGSISGSGPLLNLVGLLVIGAGVTFLIWLSQARENTEALSPSPAITYQGAQRLGSGKHRHSQGWVIGSWICPVVQFWYPLQVVQDVVKASEPTDKPGAAKSGETRGLLYCWWAAWTGFWVIVVGGGGVALVSCIVWIVRLVDRVDAAGATGDYVDIYDLQDFMVRVALLVNVGFSVATVLLVVAGVAGALLMLRVTSWQDSRVSAPPQQGPPQGPPQGPQQGPPQYGPPQYAPRPVDAPPAFPSYARPPQSPWHR</sequence>
<dbReference type="Pfam" id="PF14219">
    <property type="entry name" value="DUF4328"/>
    <property type="match status" value="1"/>
</dbReference>
<dbReference type="Proteomes" id="UP001500393">
    <property type="component" value="Unassembled WGS sequence"/>
</dbReference>
<evidence type="ECO:0000313" key="4">
    <source>
        <dbReference type="EMBL" id="GAA1564210.1"/>
    </source>
</evidence>
<feature type="region of interest" description="Disordered" evidence="1">
    <location>
        <begin position="286"/>
        <end position="339"/>
    </location>
</feature>
<feature type="transmembrane region" description="Helical" evidence="2">
    <location>
        <begin position="193"/>
        <end position="222"/>
    </location>
</feature>
<feature type="transmembrane region" description="Helical" evidence="2">
    <location>
        <begin position="94"/>
        <end position="113"/>
    </location>
</feature>
<keyword evidence="2" id="KW-0472">Membrane</keyword>
<keyword evidence="5" id="KW-1185">Reference proteome</keyword>
<keyword evidence="2" id="KW-0812">Transmembrane</keyword>
<comment type="caution">
    <text evidence="4">The sequence shown here is derived from an EMBL/GenBank/DDBJ whole genome shotgun (WGS) entry which is preliminary data.</text>
</comment>
<gene>
    <name evidence="4" type="ORF">GCM10009789_16820</name>
</gene>
<accession>A0ABN2CVT0</accession>
<evidence type="ECO:0000313" key="5">
    <source>
        <dbReference type="Proteomes" id="UP001500393"/>
    </source>
</evidence>
<evidence type="ECO:0000256" key="1">
    <source>
        <dbReference type="SAM" id="MobiDB-lite"/>
    </source>
</evidence>
<evidence type="ECO:0000259" key="3">
    <source>
        <dbReference type="Pfam" id="PF14219"/>
    </source>
</evidence>
<reference evidence="4 5" key="1">
    <citation type="journal article" date="2019" name="Int. J. Syst. Evol. Microbiol.">
        <title>The Global Catalogue of Microorganisms (GCM) 10K type strain sequencing project: providing services to taxonomists for standard genome sequencing and annotation.</title>
        <authorList>
            <consortium name="The Broad Institute Genomics Platform"/>
            <consortium name="The Broad Institute Genome Sequencing Center for Infectious Disease"/>
            <person name="Wu L."/>
            <person name="Ma J."/>
        </authorList>
    </citation>
    <scope>NUCLEOTIDE SEQUENCE [LARGE SCALE GENOMIC DNA]</scope>
    <source>
        <strain evidence="4 5">JCM 14969</strain>
    </source>
</reference>
<feature type="compositionally biased region" description="Pro residues" evidence="1">
    <location>
        <begin position="292"/>
        <end position="326"/>
    </location>
</feature>
<dbReference type="InterPro" id="IPR025565">
    <property type="entry name" value="DUF4328"/>
</dbReference>
<organism evidence="4 5">
    <name type="scientific">Kribbella sancticallisti</name>
    <dbReference type="NCBI Taxonomy" id="460087"/>
    <lineage>
        <taxon>Bacteria</taxon>
        <taxon>Bacillati</taxon>
        <taxon>Actinomycetota</taxon>
        <taxon>Actinomycetes</taxon>
        <taxon>Propionibacteriales</taxon>
        <taxon>Kribbellaceae</taxon>
        <taxon>Kribbella</taxon>
    </lineage>
</organism>
<name>A0ABN2CVT0_9ACTN</name>